<evidence type="ECO:0000313" key="2">
    <source>
        <dbReference type="Proteomes" id="UP001415857"/>
    </source>
</evidence>
<dbReference type="CDD" id="cd21793">
    <property type="entry name" value="Rad21_Rec8_M_AtSYN1-like"/>
    <property type="match status" value="1"/>
</dbReference>
<keyword evidence="2" id="KW-1185">Reference proteome</keyword>
<gene>
    <name evidence="1" type="ORF">L1049_020190</name>
</gene>
<evidence type="ECO:0000313" key="1">
    <source>
        <dbReference type="EMBL" id="KAK9292227.1"/>
    </source>
</evidence>
<comment type="caution">
    <text evidence="1">The sequence shown here is derived from an EMBL/GenBank/DDBJ whole genome shotgun (WGS) entry which is preliminary data.</text>
</comment>
<dbReference type="GO" id="GO:1990414">
    <property type="term" value="P:replication-born double-strand break repair via sister chromatid exchange"/>
    <property type="evidence" value="ECO:0007669"/>
    <property type="project" value="TreeGrafter"/>
</dbReference>
<accession>A0AAP0S847</accession>
<sequence>MCSHFPGEGCHATEVVKQALEVNQISESISCEGIQSDRSKLDERLDNAKDAVENSCGSAIPDVPAPEKLLSVPEGLSHLPNDWLIESTPDKEVQVEGEGNGAGIEIISGKKRSFMESNLTLQSLNSVESFGKHQFERTVESVPDDDDLLSSILVGRRSSILKMKPTPPLSEVVSMKRPRTAPRVSASKRKVLMDDTMVLHGDTIRQQLTNSEDIRRVRKKAPCTRPEIWMIQKQFLEDEVFSEPISTGMSTELICLHNQRFDLSRIRVSQNDENIALSEVAKDVELSVRPNDTNESEIEGNAEPFVVTNNGEAQPAETLVRTEDQQGEDNALGFHNNNNDAQVQMKATTAISST</sequence>
<protein>
    <submittedName>
        <fullName evidence="1">Uncharacterized protein</fullName>
    </submittedName>
</protein>
<dbReference type="GO" id="GO:0007062">
    <property type="term" value="P:sister chromatid cohesion"/>
    <property type="evidence" value="ECO:0007669"/>
    <property type="project" value="InterPro"/>
</dbReference>
<dbReference type="GO" id="GO:0008278">
    <property type="term" value="C:cohesin complex"/>
    <property type="evidence" value="ECO:0007669"/>
    <property type="project" value="InterPro"/>
</dbReference>
<name>A0AAP0S847_LIQFO</name>
<dbReference type="EMBL" id="JBBPBK010000001">
    <property type="protein sequence ID" value="KAK9292227.1"/>
    <property type="molecule type" value="Genomic_DNA"/>
</dbReference>
<reference evidence="1 2" key="1">
    <citation type="journal article" date="2024" name="Plant J.">
        <title>Genome sequences and population genomics reveal climatic adaptation and genomic divergence between two closely related sweetgum species.</title>
        <authorList>
            <person name="Xu W.Q."/>
            <person name="Ren C.Q."/>
            <person name="Zhang X.Y."/>
            <person name="Comes H.P."/>
            <person name="Liu X.H."/>
            <person name="Li Y.G."/>
            <person name="Kettle C.J."/>
            <person name="Jalonen R."/>
            <person name="Gaisberger H."/>
            <person name="Ma Y.Z."/>
            <person name="Qiu Y.X."/>
        </authorList>
    </citation>
    <scope>NUCLEOTIDE SEQUENCE [LARGE SCALE GENOMIC DNA]</scope>
    <source>
        <strain evidence="1">Hangzhou</strain>
    </source>
</reference>
<dbReference type="GO" id="GO:0003682">
    <property type="term" value="F:chromatin binding"/>
    <property type="evidence" value="ECO:0007669"/>
    <property type="project" value="TreeGrafter"/>
</dbReference>
<dbReference type="PANTHER" id="PTHR12585">
    <property type="entry name" value="SCC1 / RAD21 FAMILY MEMBER"/>
    <property type="match status" value="1"/>
</dbReference>
<organism evidence="1 2">
    <name type="scientific">Liquidambar formosana</name>
    <name type="common">Formosan gum</name>
    <dbReference type="NCBI Taxonomy" id="63359"/>
    <lineage>
        <taxon>Eukaryota</taxon>
        <taxon>Viridiplantae</taxon>
        <taxon>Streptophyta</taxon>
        <taxon>Embryophyta</taxon>
        <taxon>Tracheophyta</taxon>
        <taxon>Spermatophyta</taxon>
        <taxon>Magnoliopsida</taxon>
        <taxon>eudicotyledons</taxon>
        <taxon>Gunneridae</taxon>
        <taxon>Pentapetalae</taxon>
        <taxon>Saxifragales</taxon>
        <taxon>Altingiaceae</taxon>
        <taxon>Liquidambar</taxon>
    </lineage>
</organism>
<proteinExistence type="predicted"/>
<dbReference type="InterPro" id="IPR039781">
    <property type="entry name" value="Rad21/Rec8-like"/>
</dbReference>
<dbReference type="AlphaFoldDB" id="A0AAP0S847"/>
<dbReference type="Proteomes" id="UP001415857">
    <property type="component" value="Unassembled WGS sequence"/>
</dbReference>
<dbReference type="PANTHER" id="PTHR12585:SF69">
    <property type="entry name" value="FI11703P"/>
    <property type="match status" value="1"/>
</dbReference>